<dbReference type="AlphaFoldDB" id="A0AAN6ZFE9"/>
<evidence type="ECO:0000313" key="2">
    <source>
        <dbReference type="Proteomes" id="UP001304895"/>
    </source>
</evidence>
<organism evidence="1 2">
    <name type="scientific">Trichocladium antarcticum</name>
    <dbReference type="NCBI Taxonomy" id="1450529"/>
    <lineage>
        <taxon>Eukaryota</taxon>
        <taxon>Fungi</taxon>
        <taxon>Dikarya</taxon>
        <taxon>Ascomycota</taxon>
        <taxon>Pezizomycotina</taxon>
        <taxon>Sordariomycetes</taxon>
        <taxon>Sordariomycetidae</taxon>
        <taxon>Sordariales</taxon>
        <taxon>Chaetomiaceae</taxon>
        <taxon>Trichocladium</taxon>
    </lineage>
</organism>
<gene>
    <name evidence="1" type="ORF">BT67DRAFT_95641</name>
</gene>
<protein>
    <submittedName>
        <fullName evidence="1">Uncharacterized protein</fullName>
    </submittedName>
</protein>
<dbReference type="EMBL" id="MU853402">
    <property type="protein sequence ID" value="KAK4137120.1"/>
    <property type="molecule type" value="Genomic_DNA"/>
</dbReference>
<sequence length="76" mass="8131">MMLPMYPPSPPEESKAQVTTGSAMLITEAANGPPPLGPWAPSAALRNTMSMGRRRATPGGRRFIRSSDLSNCSCRL</sequence>
<name>A0AAN6ZFE9_9PEZI</name>
<comment type="caution">
    <text evidence="1">The sequence shown here is derived from an EMBL/GenBank/DDBJ whole genome shotgun (WGS) entry which is preliminary data.</text>
</comment>
<reference evidence="1" key="1">
    <citation type="journal article" date="2023" name="Mol. Phylogenet. Evol.">
        <title>Genome-scale phylogeny and comparative genomics of the fungal order Sordariales.</title>
        <authorList>
            <person name="Hensen N."/>
            <person name="Bonometti L."/>
            <person name="Westerberg I."/>
            <person name="Brannstrom I.O."/>
            <person name="Guillou S."/>
            <person name="Cros-Aarteil S."/>
            <person name="Calhoun S."/>
            <person name="Haridas S."/>
            <person name="Kuo A."/>
            <person name="Mondo S."/>
            <person name="Pangilinan J."/>
            <person name="Riley R."/>
            <person name="LaButti K."/>
            <person name="Andreopoulos B."/>
            <person name="Lipzen A."/>
            <person name="Chen C."/>
            <person name="Yan M."/>
            <person name="Daum C."/>
            <person name="Ng V."/>
            <person name="Clum A."/>
            <person name="Steindorff A."/>
            <person name="Ohm R.A."/>
            <person name="Martin F."/>
            <person name="Silar P."/>
            <person name="Natvig D.O."/>
            <person name="Lalanne C."/>
            <person name="Gautier V."/>
            <person name="Ament-Velasquez S.L."/>
            <person name="Kruys A."/>
            <person name="Hutchinson M.I."/>
            <person name="Powell A.J."/>
            <person name="Barry K."/>
            <person name="Miller A.N."/>
            <person name="Grigoriev I.V."/>
            <person name="Debuchy R."/>
            <person name="Gladieux P."/>
            <person name="Hiltunen Thoren M."/>
            <person name="Johannesson H."/>
        </authorList>
    </citation>
    <scope>NUCLEOTIDE SEQUENCE</scope>
    <source>
        <strain evidence="1">CBS 123565</strain>
    </source>
</reference>
<reference evidence="1" key="2">
    <citation type="submission" date="2023-05" db="EMBL/GenBank/DDBJ databases">
        <authorList>
            <consortium name="Lawrence Berkeley National Laboratory"/>
            <person name="Steindorff A."/>
            <person name="Hensen N."/>
            <person name="Bonometti L."/>
            <person name="Westerberg I."/>
            <person name="Brannstrom I.O."/>
            <person name="Guillou S."/>
            <person name="Cros-Aarteil S."/>
            <person name="Calhoun S."/>
            <person name="Haridas S."/>
            <person name="Kuo A."/>
            <person name="Mondo S."/>
            <person name="Pangilinan J."/>
            <person name="Riley R."/>
            <person name="Labutti K."/>
            <person name="Andreopoulos B."/>
            <person name="Lipzen A."/>
            <person name="Chen C."/>
            <person name="Yanf M."/>
            <person name="Daum C."/>
            <person name="Ng V."/>
            <person name="Clum A."/>
            <person name="Ohm R."/>
            <person name="Martin F."/>
            <person name="Silar P."/>
            <person name="Natvig D."/>
            <person name="Lalanne C."/>
            <person name="Gautier V."/>
            <person name="Ament-Velasquez S.L."/>
            <person name="Kruys A."/>
            <person name="Hutchinson M.I."/>
            <person name="Powell A.J."/>
            <person name="Barry K."/>
            <person name="Miller A.N."/>
            <person name="Grigoriev I.V."/>
            <person name="Debuchy R."/>
            <person name="Gladieux P."/>
            <person name="Thoren M.H."/>
            <person name="Johannesson H."/>
        </authorList>
    </citation>
    <scope>NUCLEOTIDE SEQUENCE</scope>
    <source>
        <strain evidence="1">CBS 123565</strain>
    </source>
</reference>
<accession>A0AAN6ZFE9</accession>
<dbReference type="Proteomes" id="UP001304895">
    <property type="component" value="Unassembled WGS sequence"/>
</dbReference>
<proteinExistence type="predicted"/>
<evidence type="ECO:0000313" key="1">
    <source>
        <dbReference type="EMBL" id="KAK4137120.1"/>
    </source>
</evidence>
<keyword evidence="2" id="KW-1185">Reference proteome</keyword>